<name>A0A2P5F3D5_TREOI</name>
<comment type="caution">
    <text evidence="1">The sequence shown here is derived from an EMBL/GenBank/DDBJ whole genome shotgun (WGS) entry which is preliminary data.</text>
</comment>
<organism evidence="1 2">
    <name type="scientific">Trema orientale</name>
    <name type="common">Charcoal tree</name>
    <name type="synonym">Celtis orientalis</name>
    <dbReference type="NCBI Taxonomy" id="63057"/>
    <lineage>
        <taxon>Eukaryota</taxon>
        <taxon>Viridiplantae</taxon>
        <taxon>Streptophyta</taxon>
        <taxon>Embryophyta</taxon>
        <taxon>Tracheophyta</taxon>
        <taxon>Spermatophyta</taxon>
        <taxon>Magnoliopsida</taxon>
        <taxon>eudicotyledons</taxon>
        <taxon>Gunneridae</taxon>
        <taxon>Pentapetalae</taxon>
        <taxon>rosids</taxon>
        <taxon>fabids</taxon>
        <taxon>Rosales</taxon>
        <taxon>Cannabaceae</taxon>
        <taxon>Trema</taxon>
    </lineage>
</organism>
<protein>
    <submittedName>
        <fullName evidence="1">Uncharacterized protein</fullName>
    </submittedName>
</protein>
<gene>
    <name evidence="1" type="ORF">TorRG33x02_119440</name>
</gene>
<dbReference type="EMBL" id="JXTC01000067">
    <property type="protein sequence ID" value="PON92315.1"/>
    <property type="molecule type" value="Genomic_DNA"/>
</dbReference>
<feature type="non-terminal residue" evidence="1">
    <location>
        <position position="1"/>
    </location>
</feature>
<accession>A0A2P5F3D5</accession>
<evidence type="ECO:0000313" key="1">
    <source>
        <dbReference type="EMBL" id="PON92315.1"/>
    </source>
</evidence>
<sequence length="93" mass="10350">SGNAQAWCHKDIVFELDGVNAFRKTVKGFIEVKRLSRSIFLWSRSLLSNTFSSSSTTASNFLLMGLSGLGHPCIIDKREAHKTESLVVDLNTY</sequence>
<proteinExistence type="predicted"/>
<dbReference type="InParanoid" id="A0A2P5F3D5"/>
<keyword evidence="2" id="KW-1185">Reference proteome</keyword>
<reference evidence="2" key="1">
    <citation type="submission" date="2016-06" db="EMBL/GenBank/DDBJ databases">
        <title>Parallel loss of symbiosis genes in relatives of nitrogen-fixing non-legume Parasponia.</title>
        <authorList>
            <person name="Van Velzen R."/>
            <person name="Holmer R."/>
            <person name="Bu F."/>
            <person name="Rutten L."/>
            <person name="Van Zeijl A."/>
            <person name="Liu W."/>
            <person name="Santuari L."/>
            <person name="Cao Q."/>
            <person name="Sharma T."/>
            <person name="Shen D."/>
            <person name="Roswanjaya Y."/>
            <person name="Wardhani T."/>
            <person name="Kalhor M.S."/>
            <person name="Jansen J."/>
            <person name="Van den Hoogen J."/>
            <person name="Gungor B."/>
            <person name="Hartog M."/>
            <person name="Hontelez J."/>
            <person name="Verver J."/>
            <person name="Yang W.-C."/>
            <person name="Schijlen E."/>
            <person name="Repin R."/>
            <person name="Schilthuizen M."/>
            <person name="Schranz E."/>
            <person name="Heidstra R."/>
            <person name="Miyata K."/>
            <person name="Fedorova E."/>
            <person name="Kohlen W."/>
            <person name="Bisseling T."/>
            <person name="Smit S."/>
            <person name="Geurts R."/>
        </authorList>
    </citation>
    <scope>NUCLEOTIDE SEQUENCE [LARGE SCALE GENOMIC DNA]</scope>
    <source>
        <strain evidence="2">cv. RG33-2</strain>
    </source>
</reference>
<dbReference type="Proteomes" id="UP000237000">
    <property type="component" value="Unassembled WGS sequence"/>
</dbReference>
<evidence type="ECO:0000313" key="2">
    <source>
        <dbReference type="Proteomes" id="UP000237000"/>
    </source>
</evidence>
<dbReference type="AlphaFoldDB" id="A0A2P5F3D5"/>